<comment type="caution">
    <text evidence="3">The sequence shown here is derived from an EMBL/GenBank/DDBJ whole genome shotgun (WGS) entry which is preliminary data.</text>
</comment>
<reference evidence="3" key="1">
    <citation type="journal article" date="2023" name="Front. Mar. Sci.">
        <title>A new Merluccius polli reference genome to investigate the effects of global change in West African waters.</title>
        <authorList>
            <person name="Mateo J.L."/>
            <person name="Blanco-Fernandez C."/>
            <person name="Garcia-Vazquez E."/>
            <person name="Machado-Schiaffino G."/>
        </authorList>
    </citation>
    <scope>NUCLEOTIDE SEQUENCE</scope>
    <source>
        <strain evidence="3">C29</strain>
        <tissue evidence="3">Fin</tissue>
    </source>
</reference>
<evidence type="ECO:0000259" key="2">
    <source>
        <dbReference type="PROSITE" id="PS50800"/>
    </source>
</evidence>
<organism evidence="3 4">
    <name type="scientific">Merluccius polli</name>
    <name type="common">Benguela hake</name>
    <name type="synonym">Merluccius cadenati</name>
    <dbReference type="NCBI Taxonomy" id="89951"/>
    <lineage>
        <taxon>Eukaryota</taxon>
        <taxon>Metazoa</taxon>
        <taxon>Chordata</taxon>
        <taxon>Craniata</taxon>
        <taxon>Vertebrata</taxon>
        <taxon>Euteleostomi</taxon>
        <taxon>Actinopterygii</taxon>
        <taxon>Neopterygii</taxon>
        <taxon>Teleostei</taxon>
        <taxon>Neoteleostei</taxon>
        <taxon>Acanthomorphata</taxon>
        <taxon>Zeiogadaria</taxon>
        <taxon>Gadariae</taxon>
        <taxon>Gadiformes</taxon>
        <taxon>Gadoidei</taxon>
        <taxon>Merlucciidae</taxon>
        <taxon>Merluccius</taxon>
    </lineage>
</organism>
<dbReference type="AlphaFoldDB" id="A0AA47NBW3"/>
<evidence type="ECO:0000256" key="1">
    <source>
        <dbReference type="SAM" id="MobiDB-lite"/>
    </source>
</evidence>
<feature type="domain" description="SAP" evidence="2">
    <location>
        <begin position="646"/>
        <end position="680"/>
    </location>
</feature>
<feature type="compositionally biased region" description="Pro residues" evidence="1">
    <location>
        <begin position="84"/>
        <end position="98"/>
    </location>
</feature>
<dbReference type="Pfam" id="PF18717">
    <property type="entry name" value="CxC4"/>
    <property type="match status" value="1"/>
</dbReference>
<evidence type="ECO:0000313" key="4">
    <source>
        <dbReference type="Proteomes" id="UP001174136"/>
    </source>
</evidence>
<gene>
    <name evidence="3" type="primary">HMGXB3_2</name>
    <name evidence="3" type="ORF">N1851_002274</name>
</gene>
<dbReference type="PANTHER" id="PTHR17609">
    <property type="entry name" value="HMG DOMAIN-CONTAINING PROTEIN 3"/>
    <property type="match status" value="1"/>
</dbReference>
<feature type="compositionally biased region" description="Low complexity" evidence="1">
    <location>
        <begin position="61"/>
        <end position="83"/>
    </location>
</feature>
<feature type="region of interest" description="Disordered" evidence="1">
    <location>
        <begin position="61"/>
        <end position="100"/>
    </location>
</feature>
<dbReference type="InterPro" id="IPR040648">
    <property type="entry name" value="HMGXB3_CxC4"/>
</dbReference>
<dbReference type="PROSITE" id="PS50800">
    <property type="entry name" value="SAP"/>
    <property type="match status" value="1"/>
</dbReference>
<feature type="region of interest" description="Disordered" evidence="1">
    <location>
        <begin position="331"/>
        <end position="353"/>
    </location>
</feature>
<keyword evidence="4" id="KW-1185">Reference proteome</keyword>
<dbReference type="EMBL" id="JAOPHQ010000288">
    <property type="protein sequence ID" value="KAK0155370.1"/>
    <property type="molecule type" value="Genomic_DNA"/>
</dbReference>
<proteinExistence type="predicted"/>
<accession>A0AA47NBW3</accession>
<sequence>MNNHLKLAVKHEGYFICKCNHPCRTAAHLHCLYCSQSIIRKEQFKIHISQCSITTKIALPSPSPVSSMSGSNASSVSSSLTPAPTSPPPLPPKCPVRPPRQRKKATVTCCHCGLTLNRRNLRLHLKRRHTPQPITSERNVWIKNNGVYAVAKSFSAPCLPIHVKKKTWGQEQGSSCEVDICRINLQCAHRSNLRTFECHHLQSLTYCPPADTEITSLAPASLEVMVSQKFGEGKKLKCLERQTEAAAAGVPLSCLVTVCGPTNTRYISVYEPTISYYSRLGRVIVTYNSRQLTWHCPCIKARMSCVHKNVAKWHLFHTEANLFRRVRTVEDPESSHRPIEEEKDEDEENAQYPPEGNILRQMLTYIFEHKKIPTVLPPDKLRSDKYPEQLFPSELFCMECPAGTPLSEAVLITSKAKILTVTNVIEGISTYRRNCHRCGMIYCYQEWTDGVHNFDDHIFISHHLSLYLRNSLQTHQAVGSAIEVLQETSGKQFPSKQRMLQAYLSFEALTEHTYNYSCVSCGHHPSTVIMDLHKKGVFNMPVSSIEDPPPEFQGRVSATTFWDMVSLEMLSRGLVPSNRSNPFVVPPSFHNWAPWVGPHTRASDDILNTEYCKVMPAHPPTVGEFNITEDRLIDELLKLKHMLKSLHHLQMDSVRSLCQTSGIDHRGSRMDLVLRLQKEMKSRATYDKVFSKIWGASGGWAVVTCPCGIIYGVKFNLRAESPRDFADILMSMAHLPNICLYDFARGLASHANGRQPLTFSPNEGRLLPSTEENVKGALEGRARVSLPWLLTKKAVPDKDGHPVTGSSEHYALYDRFHESNTKDPRDSLRKVELVPELRGWVNSQCAEQLFSGMRKNNHFLNMMSPSTHVFLMRNILHIYNNNKNQKKNDDMKRTMGGVDIVINSSGQTVLGK</sequence>
<feature type="compositionally biased region" description="Basic and acidic residues" evidence="1">
    <location>
        <begin position="331"/>
        <end position="340"/>
    </location>
</feature>
<dbReference type="Proteomes" id="UP001174136">
    <property type="component" value="Unassembled WGS sequence"/>
</dbReference>
<protein>
    <submittedName>
        <fullName evidence="3">HMG domain-containing protein 3</fullName>
    </submittedName>
</protein>
<dbReference type="InterPro" id="IPR039598">
    <property type="entry name" value="HMGXB3"/>
</dbReference>
<dbReference type="PANTHER" id="PTHR17609:SF3">
    <property type="entry name" value="SAP DOMAIN-CONTAINING PROTEIN"/>
    <property type="match status" value="1"/>
</dbReference>
<evidence type="ECO:0000313" key="3">
    <source>
        <dbReference type="EMBL" id="KAK0155370.1"/>
    </source>
</evidence>
<name>A0AA47NBW3_MERPO</name>
<dbReference type="InterPro" id="IPR003034">
    <property type="entry name" value="SAP_dom"/>
</dbReference>